<dbReference type="Proteomes" id="UP001500567">
    <property type="component" value="Unassembled WGS sequence"/>
</dbReference>
<evidence type="ECO:0000256" key="1">
    <source>
        <dbReference type="SAM" id="MobiDB-lite"/>
    </source>
</evidence>
<feature type="region of interest" description="Disordered" evidence="1">
    <location>
        <begin position="37"/>
        <end position="64"/>
    </location>
</feature>
<gene>
    <name evidence="2" type="ORF">GCM10022408_33950</name>
</gene>
<evidence type="ECO:0000313" key="2">
    <source>
        <dbReference type="EMBL" id="GAA4017556.1"/>
    </source>
</evidence>
<organism evidence="2 3">
    <name type="scientific">Hymenobacter fastidiosus</name>
    <dbReference type="NCBI Taxonomy" id="486264"/>
    <lineage>
        <taxon>Bacteria</taxon>
        <taxon>Pseudomonadati</taxon>
        <taxon>Bacteroidota</taxon>
        <taxon>Cytophagia</taxon>
        <taxon>Cytophagales</taxon>
        <taxon>Hymenobacteraceae</taxon>
        <taxon>Hymenobacter</taxon>
    </lineage>
</organism>
<name>A0ABP7SWQ7_9BACT</name>
<dbReference type="RefSeq" id="WP_345074653.1">
    <property type="nucleotide sequence ID" value="NZ_BAABDJ010000038.1"/>
</dbReference>
<feature type="region of interest" description="Disordered" evidence="1">
    <location>
        <begin position="147"/>
        <end position="169"/>
    </location>
</feature>
<keyword evidence="3" id="KW-1185">Reference proteome</keyword>
<sequence length="177" mass="19842">MLPAVRQQCQLLETRLSPAGKTQLATYRAQLRDVRQRGQAFRRSLPSAGQPAGTRPPLAEAQRQQMQQLRPESRGIMLSAARMAQKYEVRITSRAQALQPRKEQWTADIQAIIARNTTPEQRSRLARRHQGGLGRFSRPTRFLLPEPQVPGPAPLASGSPVYPNPAVTTNQLRYEVS</sequence>
<reference evidence="3" key="1">
    <citation type="journal article" date="2019" name="Int. J. Syst. Evol. Microbiol.">
        <title>The Global Catalogue of Microorganisms (GCM) 10K type strain sequencing project: providing services to taxonomists for standard genome sequencing and annotation.</title>
        <authorList>
            <consortium name="The Broad Institute Genomics Platform"/>
            <consortium name="The Broad Institute Genome Sequencing Center for Infectious Disease"/>
            <person name="Wu L."/>
            <person name="Ma J."/>
        </authorList>
    </citation>
    <scope>NUCLEOTIDE SEQUENCE [LARGE SCALE GENOMIC DNA]</scope>
    <source>
        <strain evidence="3">JCM 17224</strain>
    </source>
</reference>
<dbReference type="EMBL" id="BAABDJ010000038">
    <property type="protein sequence ID" value="GAA4017556.1"/>
    <property type="molecule type" value="Genomic_DNA"/>
</dbReference>
<comment type="caution">
    <text evidence="2">The sequence shown here is derived from an EMBL/GenBank/DDBJ whole genome shotgun (WGS) entry which is preliminary data.</text>
</comment>
<evidence type="ECO:0000313" key="3">
    <source>
        <dbReference type="Proteomes" id="UP001500567"/>
    </source>
</evidence>
<accession>A0ABP7SWQ7</accession>
<proteinExistence type="predicted"/>
<protein>
    <submittedName>
        <fullName evidence="2">Uncharacterized protein</fullName>
    </submittedName>
</protein>